<dbReference type="Gene3D" id="2.60.40.1910">
    <property type="match status" value="1"/>
</dbReference>
<evidence type="ECO:0000256" key="3">
    <source>
        <dbReference type="ARBA" id="ARBA00010136"/>
    </source>
</evidence>
<dbReference type="PRINTS" id="PR00756">
    <property type="entry name" value="ALADIPTASE"/>
</dbReference>
<evidence type="ECO:0000259" key="15">
    <source>
        <dbReference type="PROSITE" id="PS50994"/>
    </source>
</evidence>
<evidence type="ECO:0000256" key="8">
    <source>
        <dbReference type="ARBA" id="ARBA00022801"/>
    </source>
</evidence>
<accession>A0A2N9HI52</accession>
<dbReference type="InterPro" id="IPR025724">
    <property type="entry name" value="GAG-pre-integrase_dom"/>
</dbReference>
<keyword evidence="5" id="KW-0645">Protease</keyword>
<dbReference type="InterPro" id="IPR027268">
    <property type="entry name" value="Peptidase_M4/M1_CTD_sf"/>
</dbReference>
<dbReference type="InterPro" id="IPR036397">
    <property type="entry name" value="RNaseH_sf"/>
</dbReference>
<dbReference type="Gene3D" id="1.25.50.20">
    <property type="match status" value="1"/>
</dbReference>
<dbReference type="InterPro" id="IPR013103">
    <property type="entry name" value="RVT_2"/>
</dbReference>
<dbReference type="InterPro" id="IPR014782">
    <property type="entry name" value="Peptidase_M1_dom"/>
</dbReference>
<keyword evidence="11" id="KW-0482">Metalloprotease</keyword>
<feature type="region of interest" description="Disordered" evidence="14">
    <location>
        <begin position="729"/>
        <end position="774"/>
    </location>
</feature>
<dbReference type="InterPro" id="IPR024571">
    <property type="entry name" value="ERAP1-like_C_dom"/>
</dbReference>
<evidence type="ECO:0000256" key="2">
    <source>
        <dbReference type="ARBA" id="ARBA00004174"/>
    </source>
</evidence>
<dbReference type="Pfam" id="PF14223">
    <property type="entry name" value="Retrotran_gag_2"/>
    <property type="match status" value="1"/>
</dbReference>
<dbReference type="PROSITE" id="PS50994">
    <property type="entry name" value="INTEGRASE"/>
    <property type="match status" value="1"/>
</dbReference>
<dbReference type="PANTHER" id="PTHR11533">
    <property type="entry name" value="PROTEASE M1 ZINC METALLOPROTEASE"/>
    <property type="match status" value="1"/>
</dbReference>
<dbReference type="Pfam" id="PF01433">
    <property type="entry name" value="Peptidase_M1"/>
    <property type="match status" value="1"/>
</dbReference>
<dbReference type="Pfam" id="PF00665">
    <property type="entry name" value="rve"/>
    <property type="match status" value="1"/>
</dbReference>
<evidence type="ECO:0000256" key="5">
    <source>
        <dbReference type="ARBA" id="ARBA00022670"/>
    </source>
</evidence>
<feature type="compositionally biased region" description="Basic and acidic residues" evidence="14">
    <location>
        <begin position="1"/>
        <end position="25"/>
    </location>
</feature>
<evidence type="ECO:0000256" key="9">
    <source>
        <dbReference type="ARBA" id="ARBA00022833"/>
    </source>
</evidence>
<dbReference type="GO" id="GO:0016020">
    <property type="term" value="C:membrane"/>
    <property type="evidence" value="ECO:0007669"/>
    <property type="project" value="TreeGrafter"/>
</dbReference>
<name>A0A2N9HI52_FAGSY</name>
<dbReference type="GO" id="GO:0004190">
    <property type="term" value="F:aspartic-type endopeptidase activity"/>
    <property type="evidence" value="ECO:0007669"/>
    <property type="project" value="UniProtKB-KW"/>
</dbReference>
<evidence type="ECO:0000256" key="7">
    <source>
        <dbReference type="ARBA" id="ARBA00022750"/>
    </source>
</evidence>
<dbReference type="SUPFAM" id="SSF63737">
    <property type="entry name" value="Leukotriene A4 hydrolase N-terminal domain"/>
    <property type="match status" value="1"/>
</dbReference>
<dbReference type="InterPro" id="IPR045357">
    <property type="entry name" value="Aminopeptidase_N-like_N"/>
</dbReference>
<dbReference type="Gene3D" id="3.30.420.10">
    <property type="entry name" value="Ribonuclease H-like superfamily/Ribonuclease H"/>
    <property type="match status" value="1"/>
</dbReference>
<dbReference type="GO" id="GO:0042277">
    <property type="term" value="F:peptide binding"/>
    <property type="evidence" value="ECO:0007669"/>
    <property type="project" value="TreeGrafter"/>
</dbReference>
<feature type="region of interest" description="Disordered" evidence="14">
    <location>
        <begin position="1263"/>
        <end position="1292"/>
    </location>
</feature>
<evidence type="ECO:0000256" key="4">
    <source>
        <dbReference type="ARBA" id="ARBA00022438"/>
    </source>
</evidence>
<organism evidence="16">
    <name type="scientific">Fagus sylvatica</name>
    <name type="common">Beechnut</name>
    <dbReference type="NCBI Taxonomy" id="28930"/>
    <lineage>
        <taxon>Eukaryota</taxon>
        <taxon>Viridiplantae</taxon>
        <taxon>Streptophyta</taxon>
        <taxon>Embryophyta</taxon>
        <taxon>Tracheophyta</taxon>
        <taxon>Spermatophyta</taxon>
        <taxon>Magnoliopsida</taxon>
        <taxon>eudicotyledons</taxon>
        <taxon>Gunneridae</taxon>
        <taxon>Pentapetalae</taxon>
        <taxon>rosids</taxon>
        <taxon>fabids</taxon>
        <taxon>Fagales</taxon>
        <taxon>Fagaceae</taxon>
        <taxon>Fagus</taxon>
    </lineage>
</organism>
<dbReference type="Pfam" id="PF11838">
    <property type="entry name" value="ERAP1_C"/>
    <property type="match status" value="1"/>
</dbReference>
<keyword evidence="7" id="KW-0064">Aspartyl protease</keyword>
<dbReference type="EMBL" id="OIVN01003446">
    <property type="protein sequence ID" value="SPD11289.1"/>
    <property type="molecule type" value="Genomic_DNA"/>
</dbReference>
<evidence type="ECO:0000256" key="11">
    <source>
        <dbReference type="ARBA" id="ARBA00023049"/>
    </source>
</evidence>
<dbReference type="GO" id="GO:0008270">
    <property type="term" value="F:zinc ion binding"/>
    <property type="evidence" value="ECO:0007669"/>
    <property type="project" value="InterPro"/>
</dbReference>
<dbReference type="FunFam" id="1.25.50.20:FF:000002">
    <property type="entry name" value="Aminopeptidase"/>
    <property type="match status" value="1"/>
</dbReference>
<dbReference type="GO" id="GO:0003676">
    <property type="term" value="F:nucleic acid binding"/>
    <property type="evidence" value="ECO:0007669"/>
    <property type="project" value="InterPro"/>
</dbReference>
<dbReference type="InterPro" id="IPR012337">
    <property type="entry name" value="RNaseH-like_sf"/>
</dbReference>
<evidence type="ECO:0000256" key="12">
    <source>
        <dbReference type="ARBA" id="ARBA00029840"/>
    </source>
</evidence>
<dbReference type="InterPro" id="IPR034016">
    <property type="entry name" value="M1_APN-typ"/>
</dbReference>
<dbReference type="Pfam" id="PF13976">
    <property type="entry name" value="gag_pre-integrs"/>
    <property type="match status" value="1"/>
</dbReference>
<keyword evidence="6" id="KW-0479">Metal-binding</keyword>
<feature type="compositionally biased region" description="Basic and acidic residues" evidence="14">
    <location>
        <begin position="34"/>
        <end position="52"/>
    </location>
</feature>
<keyword evidence="4" id="KW-0031">Aminopeptidase</keyword>
<keyword evidence="8" id="KW-0378">Hydrolase</keyword>
<dbReference type="Pfam" id="PF22936">
    <property type="entry name" value="Pol_BBD"/>
    <property type="match status" value="1"/>
</dbReference>
<dbReference type="InterPro" id="IPR001930">
    <property type="entry name" value="Peptidase_M1"/>
</dbReference>
<keyword evidence="9" id="KW-0862">Zinc</keyword>
<dbReference type="Pfam" id="PF25597">
    <property type="entry name" value="SH3_retrovirus"/>
    <property type="match status" value="1"/>
</dbReference>
<evidence type="ECO:0000256" key="10">
    <source>
        <dbReference type="ARBA" id="ARBA00022848"/>
    </source>
</evidence>
<proteinExistence type="inferred from homology"/>
<reference evidence="16" key="1">
    <citation type="submission" date="2018-02" db="EMBL/GenBank/DDBJ databases">
        <authorList>
            <person name="Cohen D.B."/>
            <person name="Kent A.D."/>
        </authorList>
    </citation>
    <scope>NUCLEOTIDE SEQUENCE</scope>
</reference>
<evidence type="ECO:0000256" key="13">
    <source>
        <dbReference type="PIRSR" id="PIRSR634016-4"/>
    </source>
</evidence>
<dbReference type="SUPFAM" id="SSF55486">
    <property type="entry name" value="Metalloproteases ('zincins'), catalytic domain"/>
    <property type="match status" value="2"/>
</dbReference>
<dbReference type="Gene3D" id="2.60.40.1730">
    <property type="entry name" value="tricorn interacting facor f3 domain"/>
    <property type="match status" value="1"/>
</dbReference>
<evidence type="ECO:0000256" key="14">
    <source>
        <dbReference type="SAM" id="MobiDB-lite"/>
    </source>
</evidence>
<evidence type="ECO:0000256" key="6">
    <source>
        <dbReference type="ARBA" id="ARBA00022723"/>
    </source>
</evidence>
<dbReference type="Pfam" id="PF17900">
    <property type="entry name" value="Peptidase_M1_N"/>
    <property type="match status" value="1"/>
</dbReference>
<dbReference type="GO" id="GO:0006508">
    <property type="term" value="P:proteolysis"/>
    <property type="evidence" value="ECO:0007669"/>
    <property type="project" value="UniProtKB-KW"/>
</dbReference>
<dbReference type="InterPro" id="IPR054722">
    <property type="entry name" value="PolX-like_BBD"/>
</dbReference>
<feature type="domain" description="Integrase catalytic" evidence="15">
    <location>
        <begin position="979"/>
        <end position="1149"/>
    </location>
</feature>
<dbReference type="FunFam" id="2.60.40.1910:FF:000007">
    <property type="entry name" value="Aminopeptidase"/>
    <property type="match status" value="1"/>
</dbReference>
<feature type="site" description="Transition state stabilizer" evidence="13">
    <location>
        <position position="402"/>
    </location>
</feature>
<protein>
    <recommendedName>
        <fullName evidence="12">Alpha-aminoacylpeptide hydrolase</fullName>
    </recommendedName>
</protein>
<dbReference type="FunFam" id="2.60.40.1730:FF:000002">
    <property type="entry name" value="Aminopeptidase"/>
    <property type="match status" value="1"/>
</dbReference>
<dbReference type="Pfam" id="PF07727">
    <property type="entry name" value="RVT_2"/>
    <property type="match status" value="1"/>
</dbReference>
<dbReference type="SUPFAM" id="SSF53098">
    <property type="entry name" value="Ribonuclease H-like"/>
    <property type="match status" value="1"/>
</dbReference>
<dbReference type="PANTHER" id="PTHR11533:SF174">
    <property type="entry name" value="PUROMYCIN-SENSITIVE AMINOPEPTIDASE-RELATED"/>
    <property type="match status" value="1"/>
</dbReference>
<dbReference type="InterPro" id="IPR042097">
    <property type="entry name" value="Aminopeptidase_N-like_N_sf"/>
</dbReference>
<dbReference type="GO" id="GO:0043171">
    <property type="term" value="P:peptide catabolic process"/>
    <property type="evidence" value="ECO:0007669"/>
    <property type="project" value="TreeGrafter"/>
</dbReference>
<dbReference type="InterPro" id="IPR043502">
    <property type="entry name" value="DNA/RNA_pol_sf"/>
</dbReference>
<dbReference type="SUPFAM" id="SSF56672">
    <property type="entry name" value="DNA/RNA polymerases"/>
    <property type="match status" value="1"/>
</dbReference>
<evidence type="ECO:0000313" key="16">
    <source>
        <dbReference type="EMBL" id="SPD11289.1"/>
    </source>
</evidence>
<dbReference type="InterPro" id="IPR050344">
    <property type="entry name" value="Peptidase_M1_aminopeptidases"/>
</dbReference>
<feature type="compositionally biased region" description="Pro residues" evidence="14">
    <location>
        <begin position="1263"/>
        <end position="1275"/>
    </location>
</feature>
<dbReference type="InterPro" id="IPR001584">
    <property type="entry name" value="Integrase_cat-core"/>
</dbReference>
<comment type="cofactor">
    <cofactor evidence="1">
        <name>Zn(2+)</name>
        <dbReference type="ChEBI" id="CHEBI:29105"/>
    </cofactor>
</comment>
<gene>
    <name evidence="16" type="ORF">FSB_LOCUS39171</name>
</gene>
<dbReference type="Gene3D" id="1.10.390.10">
    <property type="entry name" value="Neutral Protease Domain 2"/>
    <property type="match status" value="3"/>
</dbReference>
<dbReference type="GO" id="GO:0005737">
    <property type="term" value="C:cytoplasm"/>
    <property type="evidence" value="ECO:0007669"/>
    <property type="project" value="TreeGrafter"/>
</dbReference>
<comment type="subcellular location">
    <subcellularLocation>
        <location evidence="2">Microsome membrane</location>
        <topology evidence="2">Peripheral membrane protein</topology>
    </subcellularLocation>
</comment>
<dbReference type="GO" id="GO:0015074">
    <property type="term" value="P:DNA integration"/>
    <property type="evidence" value="ECO:0007669"/>
    <property type="project" value="InterPro"/>
</dbReference>
<dbReference type="GO" id="GO:0005615">
    <property type="term" value="C:extracellular space"/>
    <property type="evidence" value="ECO:0007669"/>
    <property type="project" value="TreeGrafter"/>
</dbReference>
<comment type="similarity">
    <text evidence="3">Belongs to the peptidase M1 family.</text>
</comment>
<feature type="region of interest" description="Disordered" evidence="14">
    <location>
        <begin position="1"/>
        <end position="54"/>
    </location>
</feature>
<dbReference type="GO" id="GO:0070006">
    <property type="term" value="F:metalloaminopeptidase activity"/>
    <property type="evidence" value="ECO:0007669"/>
    <property type="project" value="TreeGrafter"/>
</dbReference>
<dbReference type="CDD" id="cd09601">
    <property type="entry name" value="M1_APN-Q_like"/>
    <property type="match status" value="1"/>
</dbReference>
<sequence length="2269" mass="255065">MRTEQEKKSTEKEKKSASTEQEKESASTSTSTEQENKSTEQEKKKQSMEQFKRQPRLPKFAVPKHYDIKLEPDLTAYNFDGSVWIELNIVEDTSFIVLNAAELYIDTASVSLTRHHQMLKPSKVDVVEKDEILVLEFADTLPIGIGLLTNNFQGTLNNKMKGFYRSTYVHNGVEKNMAVTQFKPVDARRCFLCWDEPACKAVFEITLDVPSELVALSNMPIIKEKVVGHLKTVSYQKSPIMSTYLVAIVVGLFDYVEDHTSDGVKVRVYCQVGKANQGKFALDVAVRTLELYKAYFGVPYSLPKLDMAAILDFAFGVMENYGLVTYRETALLYDDQHSTAADKQRVSYLAANSLFPEWKVWTQFLDDYTEGLSLDGLAESHPIEVEINHASEIDGIFDALSYKKGASVIRMLQSCLGAESFQASPVPFSDHQASPVVISDFIGSPGFAGDHLGSSSASWRFTWPCGVSVSTSISISISTSLLRSTARISASVTISTSSFRKVLPYDLTSPALCLHLVLGSDRRRDFGIGDDLNLVFPTKLKGSNYLQWSRAVLVFLTGRGKESYLTTTNPLMPLMPPKFLTWIKEDAQIMTWLWNSLEPDVFNNVSYLESSKDIWDTLHLMYSSEENITRIHELYQDMFSLQQGDRSIEEYFSLLQGMWDELNVYQPLSTDLQKQQKYREEFRVAKFLSGLKPDLDPIRSQILSGKDIPTVRETYARVRRAAISSSGVKDERSALVGHYDTPQGERGDHSSRRGTHNGRGGRGGRSGGGGRGPKEMLSMIQFSNVPHPPPWSPQVTPVFIHHLVLLGFIDSGASDHMTGNSSLLSNISDPCSPFSVTVANGTKTPVQGIGTVSTPNLTFSNVLYLPEFPFNLLSVHKLTVALHCSIAFFPSYCVFQDLKTKRTIGGGFEKDGLYYFRPFHTSIPSALRSSVSPYQWHCRLGHPSFLNLQKLVPSLSDFSSFNCETCELSKHHRATFKLRNDEPCLHPFELVHSDVWGPARTTGLCGARYFVTFIDDHSRLTWVYVLKDRSQLFATFQSFYAEISNQFNAKLLAFRTDNAREYTESSFQEFLTSRGIIHQTSCVRTPQQNGIAERKNGPILAIARALMLQMHVPKSFWADAVLTATYLLNRMPSRVLKGKSPFEILFADKSPFSVPLKVFGCVSFVHNLNPSRDKLDPRAHKCIFLGYSRTQKGYRCYSPSLQKHFVSADVTFFEDVPYYSPQGGQLQESILSSPVIPTPIPFAPQAPPISQVYVRRRHQDAPLVPPQVESPPLPPSSASTSADPPLPQSTSDLDLPIALRKSKRTCTDHPISNFVSFDHLSSSFKAFSLSVSSIVVPKSYREALSHPGWRKAMEEEMHALDLNHTWDLVHKPAGTSIVGCRWVFTVKQNPNGSVDRLKARLVAKGFTQTYGLDYTETFSPVAKLNSIRIIISLAANLDWPLHQLDVKNAFLHGDLNETVYMAQPPGFESKGEYVCHLKKSIYGLKQSPRAWFDKFSKAVVSHGMTRSQADHSVFFKKTKTGIVILVVYVDDIVITGSDKEGIQILINHLSSSFLTKYLGKLRYFLGIEVARSKAGISLSQRKYTLDILQDTGYLGSKPVATPMESNLKLMPDEGEFIDDPDTYRRLVGKLIYLTITRPDISYAVSVVSQFMTNPRVPHMNAVIRILKYLKNAPGRGLFYRSSGHLRIEGYTDADWAGSPSDRKSTTGYCTFIGGNLVTWRSKKQSVVARSSAEAEYRAMAHSTCELTWLRTVLQEFGLLTQGPTPLYCDNQAAIHIASNPVFHERTKHIEVDCHFVRSKVESKDIITPFVPSGSQLADIFTKALPKNAIDSICSKLGRSLASYIKKHACSNAKTEDLWAALEEGSREPVNKLMNSWTKQKGYPVVSVTVKDQKLVFEQSQFLASGSHGDGQWIVPITLCCGSYDVYKNFLLETKSETLDMKEHKIDIASAWIKLNVDQTGFYRVKYDENLEARLQYAIKNKYISATDRSGILDDSFALCLARQKSLASLLNLMTAYREELEYTVLSNLISISYKVERIAVEAIPEISNYIKDFFIRLFQHSAEKLGWEPKQGESHLDAMLRGEILTALAMFGHNPTLNEASRQFNAFLEDRNTPLLPPDLRKAAYVAVMRKVSTSNRFGYESLLRVYRETDLSQEKTRVLSSLASSPDPKIILEALNFFFSSEVRTQDVVFGLAFSSEGRETARTYLLFASFDKAKEKEELFASRTKANIDRTVDQSIERVHINAVWVHRVENDEHLAKAVKELVHREY</sequence>
<dbReference type="CDD" id="cd09272">
    <property type="entry name" value="RNase_HI_RT_Ty1"/>
    <property type="match status" value="1"/>
</dbReference>
<dbReference type="InterPro" id="IPR057670">
    <property type="entry name" value="SH3_retrovirus"/>
</dbReference>
<evidence type="ECO:0000256" key="1">
    <source>
        <dbReference type="ARBA" id="ARBA00001947"/>
    </source>
</evidence>
<keyword evidence="10" id="KW-0256">Endoplasmic reticulum</keyword>
<feature type="compositionally biased region" description="Gly residues" evidence="14">
    <location>
        <begin position="757"/>
        <end position="771"/>
    </location>
</feature>
<keyword evidence="10" id="KW-0492">Microsome</keyword>